<evidence type="ECO:0000259" key="1">
    <source>
        <dbReference type="Pfam" id="PF01936"/>
    </source>
</evidence>
<gene>
    <name evidence="2" type="ORF">DW907_03290</name>
</gene>
<accession>A0A413UEH9</accession>
<dbReference type="GO" id="GO:0004540">
    <property type="term" value="F:RNA nuclease activity"/>
    <property type="evidence" value="ECO:0007669"/>
    <property type="project" value="InterPro"/>
</dbReference>
<dbReference type="RefSeq" id="WP_118010885.1">
    <property type="nucleotide sequence ID" value="NZ_JADMVO010000037.1"/>
</dbReference>
<reference evidence="2 3" key="1">
    <citation type="submission" date="2018-08" db="EMBL/GenBank/DDBJ databases">
        <title>A genome reference for cultivated species of the human gut microbiota.</title>
        <authorList>
            <person name="Zou Y."/>
            <person name="Xue W."/>
            <person name="Luo G."/>
        </authorList>
    </citation>
    <scope>NUCLEOTIDE SEQUENCE [LARGE SCALE GENOMIC DNA]</scope>
    <source>
        <strain evidence="2 3">AM42-13AC</strain>
    </source>
</reference>
<feature type="domain" description="NYN" evidence="1">
    <location>
        <begin position="125"/>
        <end position="197"/>
    </location>
</feature>
<proteinExistence type="predicted"/>
<dbReference type="Pfam" id="PF01936">
    <property type="entry name" value="NYN"/>
    <property type="match status" value="1"/>
</dbReference>
<dbReference type="EMBL" id="QSGD01000007">
    <property type="protein sequence ID" value="RHB08491.1"/>
    <property type="molecule type" value="Genomic_DNA"/>
</dbReference>
<comment type="caution">
    <text evidence="2">The sequence shown here is derived from an EMBL/GenBank/DDBJ whole genome shotgun (WGS) entry which is preliminary data.</text>
</comment>
<dbReference type="InterPro" id="IPR021139">
    <property type="entry name" value="NYN"/>
</dbReference>
<dbReference type="Gene3D" id="3.40.50.1010">
    <property type="entry name" value="5'-nuclease"/>
    <property type="match status" value="1"/>
</dbReference>
<dbReference type="AlphaFoldDB" id="A0A413UEH9"/>
<dbReference type="CDD" id="cd18722">
    <property type="entry name" value="PIN_NicB-like"/>
    <property type="match status" value="1"/>
</dbReference>
<evidence type="ECO:0000313" key="2">
    <source>
        <dbReference type="EMBL" id="RHB08491.1"/>
    </source>
</evidence>
<name>A0A413UEH9_9FIRM</name>
<evidence type="ECO:0000313" key="3">
    <source>
        <dbReference type="Proteomes" id="UP000285288"/>
    </source>
</evidence>
<organism evidence="2 3">
    <name type="scientific">Holdemanella biformis</name>
    <dbReference type="NCBI Taxonomy" id="1735"/>
    <lineage>
        <taxon>Bacteria</taxon>
        <taxon>Bacillati</taxon>
        <taxon>Bacillota</taxon>
        <taxon>Erysipelotrichia</taxon>
        <taxon>Erysipelotrichales</taxon>
        <taxon>Erysipelotrichaceae</taxon>
        <taxon>Holdemanella</taxon>
    </lineage>
</organism>
<sequence length="245" mass="27964">MNHNDGIKTAILVDGGFYRRRAYACLGDLTPKERADELDVYCRRHLTERINGEKVNHSLYRIFYYDCEPVDKTIYNPFTKSNVNLGKSPTYEWTNAFFEELKKKRKFAIRLGQLAVQQANYNLSQKAFKKLCNDTLNFSDLSESDIILNIDQKGVDMKIGLDIASLSYKHQVDQIILISGDSDFVSASKLARREGIDFILDPLGATIKPALFEHIDGLRSCDKNFYNSASSKKNKVDISKTNKQI</sequence>
<dbReference type="Proteomes" id="UP000285288">
    <property type="component" value="Unassembled WGS sequence"/>
</dbReference>
<protein>
    <submittedName>
        <fullName evidence="2">NYN domain-containing protein</fullName>
    </submittedName>
</protein>